<name>A0A4Y7KFX7_PAPSO</name>
<evidence type="ECO:0000313" key="3">
    <source>
        <dbReference type="Proteomes" id="UP000316621"/>
    </source>
</evidence>
<feature type="non-terminal residue" evidence="2">
    <location>
        <position position="1"/>
    </location>
</feature>
<keyword evidence="1" id="KW-0812">Transmembrane</keyword>
<keyword evidence="1" id="KW-1133">Transmembrane helix</keyword>
<dbReference type="Gramene" id="RZC72264">
    <property type="protein sequence ID" value="RZC72264"/>
    <property type="gene ID" value="C5167_035676"/>
</dbReference>
<reference evidence="2 3" key="1">
    <citation type="journal article" date="2018" name="Science">
        <title>The opium poppy genome and morphinan production.</title>
        <authorList>
            <person name="Guo L."/>
            <person name="Winzer T."/>
            <person name="Yang X."/>
            <person name="Li Y."/>
            <person name="Ning Z."/>
            <person name="He Z."/>
            <person name="Teodor R."/>
            <person name="Lu Y."/>
            <person name="Bowser T.A."/>
            <person name="Graham I.A."/>
            <person name="Ye K."/>
        </authorList>
    </citation>
    <scope>NUCLEOTIDE SEQUENCE [LARGE SCALE GENOMIC DNA]</scope>
    <source>
        <strain evidence="3">cv. HN1</strain>
        <tissue evidence="2">Leaves</tissue>
    </source>
</reference>
<protein>
    <submittedName>
        <fullName evidence="2">Uncharacterized protein</fullName>
    </submittedName>
</protein>
<evidence type="ECO:0000313" key="2">
    <source>
        <dbReference type="EMBL" id="RZC72264.1"/>
    </source>
</evidence>
<keyword evidence="1" id="KW-0472">Membrane</keyword>
<dbReference type="EMBL" id="CM010721">
    <property type="protein sequence ID" value="RZC72264.1"/>
    <property type="molecule type" value="Genomic_DNA"/>
</dbReference>
<dbReference type="AlphaFoldDB" id="A0A4Y7KFX7"/>
<feature type="transmembrane region" description="Helical" evidence="1">
    <location>
        <begin position="27"/>
        <end position="44"/>
    </location>
</feature>
<accession>A0A4Y7KFX7</accession>
<sequence>LTQSDIALSTKLTRSSLEIRIQKKKNALTNFDTGFVVVVFLFVYSKKGICITNYGKTWEKLMMAKAYYAKVSESNPSCLSTKSKFGLVDWDKLDAEIIFN</sequence>
<evidence type="ECO:0000256" key="1">
    <source>
        <dbReference type="SAM" id="Phobius"/>
    </source>
</evidence>
<organism evidence="2 3">
    <name type="scientific">Papaver somniferum</name>
    <name type="common">Opium poppy</name>
    <dbReference type="NCBI Taxonomy" id="3469"/>
    <lineage>
        <taxon>Eukaryota</taxon>
        <taxon>Viridiplantae</taxon>
        <taxon>Streptophyta</taxon>
        <taxon>Embryophyta</taxon>
        <taxon>Tracheophyta</taxon>
        <taxon>Spermatophyta</taxon>
        <taxon>Magnoliopsida</taxon>
        <taxon>Ranunculales</taxon>
        <taxon>Papaveraceae</taxon>
        <taxon>Papaveroideae</taxon>
        <taxon>Papaver</taxon>
    </lineage>
</organism>
<gene>
    <name evidence="2" type="ORF">C5167_035676</name>
</gene>
<dbReference type="Proteomes" id="UP000316621">
    <property type="component" value="Chromosome 7"/>
</dbReference>
<keyword evidence="3" id="KW-1185">Reference proteome</keyword>
<proteinExistence type="predicted"/>